<accession>A0ABD0YT29</accession>
<evidence type="ECO:0000313" key="2">
    <source>
        <dbReference type="EMBL" id="KAL1139125.1"/>
    </source>
</evidence>
<dbReference type="Proteomes" id="UP001558652">
    <property type="component" value="Unassembled WGS sequence"/>
</dbReference>
<dbReference type="EMBL" id="JBFDAA010000003">
    <property type="protein sequence ID" value="KAL1139125.1"/>
    <property type="molecule type" value="Genomic_DNA"/>
</dbReference>
<evidence type="ECO:0000256" key="1">
    <source>
        <dbReference type="SAM" id="MobiDB-lite"/>
    </source>
</evidence>
<feature type="compositionally biased region" description="Basic and acidic residues" evidence="1">
    <location>
        <begin position="201"/>
        <end position="213"/>
    </location>
</feature>
<sequence>MGSLFIDEIFKECYCEKDGKLLPSNMVNQSCTVINLKAEDGFQAPNHVRQELIEQQRGPDSNEENGSCHEKESDLNSKEEKYKESVDKFIEENVDSQLNSINDDLCEKEDEENKGNKILKGILKHERTYSNKHVDFNTDIKFIPFDETKDYTIDIQFVKELKKVVKSYRELFQQMKLEKELTDLNEDDNQEEENDEEGEETGIKNELTKDDSQSRVIKSKPEVFSTIQEVLPDIFVDRPENKIEGNEMEIHPNITEISQ</sequence>
<proteinExistence type="predicted"/>
<feature type="region of interest" description="Disordered" evidence="1">
    <location>
        <begin position="182"/>
        <end position="220"/>
    </location>
</feature>
<evidence type="ECO:0000313" key="3">
    <source>
        <dbReference type="Proteomes" id="UP001558652"/>
    </source>
</evidence>
<comment type="caution">
    <text evidence="2">The sequence shown here is derived from an EMBL/GenBank/DDBJ whole genome shotgun (WGS) entry which is preliminary data.</text>
</comment>
<dbReference type="AlphaFoldDB" id="A0ABD0YT29"/>
<keyword evidence="3" id="KW-1185">Reference proteome</keyword>
<feature type="compositionally biased region" description="Acidic residues" evidence="1">
    <location>
        <begin position="183"/>
        <end position="200"/>
    </location>
</feature>
<organism evidence="2 3">
    <name type="scientific">Ranatra chinensis</name>
    <dbReference type="NCBI Taxonomy" id="642074"/>
    <lineage>
        <taxon>Eukaryota</taxon>
        <taxon>Metazoa</taxon>
        <taxon>Ecdysozoa</taxon>
        <taxon>Arthropoda</taxon>
        <taxon>Hexapoda</taxon>
        <taxon>Insecta</taxon>
        <taxon>Pterygota</taxon>
        <taxon>Neoptera</taxon>
        <taxon>Paraneoptera</taxon>
        <taxon>Hemiptera</taxon>
        <taxon>Heteroptera</taxon>
        <taxon>Panheteroptera</taxon>
        <taxon>Nepomorpha</taxon>
        <taxon>Nepidae</taxon>
        <taxon>Ranatrinae</taxon>
        <taxon>Ranatra</taxon>
    </lineage>
</organism>
<feature type="region of interest" description="Disordered" evidence="1">
    <location>
        <begin position="54"/>
        <end position="79"/>
    </location>
</feature>
<protein>
    <submittedName>
        <fullName evidence="2">Uncharacterized protein</fullName>
    </submittedName>
</protein>
<feature type="compositionally biased region" description="Basic and acidic residues" evidence="1">
    <location>
        <begin position="66"/>
        <end position="79"/>
    </location>
</feature>
<name>A0ABD0YT29_9HEMI</name>
<reference evidence="2 3" key="1">
    <citation type="submission" date="2024-07" db="EMBL/GenBank/DDBJ databases">
        <title>Chromosome-level genome assembly of the water stick insect Ranatra chinensis (Heteroptera: Nepidae).</title>
        <authorList>
            <person name="Liu X."/>
        </authorList>
    </citation>
    <scope>NUCLEOTIDE SEQUENCE [LARGE SCALE GENOMIC DNA]</scope>
    <source>
        <strain evidence="2">Cailab_2021Rc</strain>
        <tissue evidence="2">Muscle</tissue>
    </source>
</reference>
<gene>
    <name evidence="2" type="ORF">AAG570_009185</name>
</gene>